<dbReference type="Proteomes" id="UP001500738">
    <property type="component" value="Unassembled WGS sequence"/>
</dbReference>
<proteinExistence type="predicted"/>
<evidence type="ECO:0000313" key="2">
    <source>
        <dbReference type="EMBL" id="GAA0862262.1"/>
    </source>
</evidence>
<accession>A0ABN1LZY7</accession>
<dbReference type="PANTHER" id="PTHR40031">
    <property type="entry name" value="HYPOTHETICAL MEMBRANE SPANNING PROTEIN"/>
    <property type="match status" value="1"/>
</dbReference>
<keyword evidence="1" id="KW-0812">Transmembrane</keyword>
<evidence type="ECO:0000256" key="1">
    <source>
        <dbReference type="SAM" id="Phobius"/>
    </source>
</evidence>
<dbReference type="Pfam" id="PF04307">
    <property type="entry name" value="YdjM"/>
    <property type="match status" value="1"/>
</dbReference>
<reference evidence="3" key="1">
    <citation type="journal article" date="2019" name="Int. J. Syst. Evol. Microbiol.">
        <title>The Global Catalogue of Microorganisms (GCM) 10K type strain sequencing project: providing services to taxonomists for standard genome sequencing and annotation.</title>
        <authorList>
            <consortium name="The Broad Institute Genomics Platform"/>
            <consortium name="The Broad Institute Genome Sequencing Center for Infectious Disease"/>
            <person name="Wu L."/>
            <person name="Ma J."/>
        </authorList>
    </citation>
    <scope>NUCLEOTIDE SEQUENCE [LARGE SCALE GENOMIC DNA]</scope>
    <source>
        <strain evidence="3">JCM 15910</strain>
    </source>
</reference>
<organism evidence="2 3">
    <name type="scientific">Sphingopyxis soli</name>
    <dbReference type="NCBI Taxonomy" id="592051"/>
    <lineage>
        <taxon>Bacteria</taxon>
        <taxon>Pseudomonadati</taxon>
        <taxon>Pseudomonadota</taxon>
        <taxon>Alphaproteobacteria</taxon>
        <taxon>Sphingomonadales</taxon>
        <taxon>Sphingomonadaceae</taxon>
        <taxon>Sphingopyxis</taxon>
    </lineage>
</organism>
<feature type="transmembrane region" description="Helical" evidence="1">
    <location>
        <begin position="168"/>
        <end position="187"/>
    </location>
</feature>
<sequence>MDNLTHSLVGAVLGQLGLKKRTGLAMPTLIIAANLPDIDAGCAIYGIESLSMRRGITHGPIALLVLPPILWALMLAFDRWQDRRGKRPAGRLPVDKGWLLALAYIGCLSHPALDWLNNYGIRLLEPFSHRWFYGDTLFIIDLWIWIALGLSVWLSLRRERRGTANWQRPAWVGFTAACAYIFANGLITGRAEAQAAELLRRAGQDGALVVASPPPLAFWRRDIAWRRDGYYGGGAYALGSGSTVEPGIPDGMNDLRLQEWIKDDPAARAFLFWSRMPVAETGGSAIVLHDQRYMQPVARDRFTVRVEDPRAATGIE</sequence>
<comment type="caution">
    <text evidence="2">The sequence shown here is derived from an EMBL/GenBank/DDBJ whole genome shotgun (WGS) entry which is preliminary data.</text>
</comment>
<name>A0ABN1LZY7_9SPHN</name>
<evidence type="ECO:0000313" key="3">
    <source>
        <dbReference type="Proteomes" id="UP001500738"/>
    </source>
</evidence>
<dbReference type="InterPro" id="IPR007404">
    <property type="entry name" value="YdjM-like"/>
</dbReference>
<keyword evidence="1" id="KW-0472">Membrane</keyword>
<keyword evidence="1" id="KW-1133">Transmembrane helix</keyword>
<keyword evidence="3" id="KW-1185">Reference proteome</keyword>
<feature type="transmembrane region" description="Helical" evidence="1">
    <location>
        <begin position="136"/>
        <end position="156"/>
    </location>
</feature>
<protein>
    <recommendedName>
        <fullName evidence="4">Metal-dependent hydrolase</fullName>
    </recommendedName>
</protein>
<evidence type="ECO:0008006" key="4">
    <source>
        <dbReference type="Google" id="ProtNLM"/>
    </source>
</evidence>
<feature type="transmembrane region" description="Helical" evidence="1">
    <location>
        <begin position="59"/>
        <end position="77"/>
    </location>
</feature>
<dbReference type="PANTHER" id="PTHR40031:SF1">
    <property type="entry name" value="MEMBRANE-BOUND METAL-DEPENDENT HYDROLASE"/>
    <property type="match status" value="1"/>
</dbReference>
<dbReference type="EMBL" id="BAAAFE010000003">
    <property type="protein sequence ID" value="GAA0862262.1"/>
    <property type="molecule type" value="Genomic_DNA"/>
</dbReference>
<feature type="transmembrane region" description="Helical" evidence="1">
    <location>
        <begin position="98"/>
        <end position="116"/>
    </location>
</feature>
<dbReference type="RefSeq" id="WP_215350895.1">
    <property type="nucleotide sequence ID" value="NZ_BAAAFE010000003.1"/>
</dbReference>
<dbReference type="InterPro" id="IPR053170">
    <property type="entry name" value="Transcription_regulator"/>
</dbReference>
<gene>
    <name evidence="2" type="ORF">GCM10009115_08210</name>
</gene>